<keyword evidence="2" id="KW-1185">Reference proteome</keyword>
<proteinExistence type="predicted"/>
<reference evidence="1" key="1">
    <citation type="submission" date="2022-04" db="EMBL/GenBank/DDBJ databases">
        <title>Genome of the entomopathogenic fungus Entomophthora muscae.</title>
        <authorList>
            <person name="Elya C."/>
            <person name="Lovett B.R."/>
            <person name="Lee E."/>
            <person name="Macias A.M."/>
            <person name="Hajek A.E."/>
            <person name="De Bivort B.L."/>
            <person name="Kasson M.T."/>
            <person name="De Fine Licht H.H."/>
            <person name="Stajich J.E."/>
        </authorList>
    </citation>
    <scope>NUCLEOTIDE SEQUENCE</scope>
    <source>
        <strain evidence="1">Berkeley</strain>
    </source>
</reference>
<dbReference type="EMBL" id="QTSX02002842">
    <property type="protein sequence ID" value="KAJ9075004.1"/>
    <property type="molecule type" value="Genomic_DNA"/>
</dbReference>
<gene>
    <name evidence="1" type="ORF">DSO57_1000944</name>
</gene>
<name>A0ACC2TK03_9FUNG</name>
<protein>
    <submittedName>
        <fullName evidence="1">Uncharacterized protein</fullName>
    </submittedName>
</protein>
<comment type="caution">
    <text evidence="1">The sequence shown here is derived from an EMBL/GenBank/DDBJ whole genome shotgun (WGS) entry which is preliminary data.</text>
</comment>
<accession>A0ACC2TK03</accession>
<dbReference type="Proteomes" id="UP001165960">
    <property type="component" value="Unassembled WGS sequence"/>
</dbReference>
<organism evidence="1 2">
    <name type="scientific">Entomophthora muscae</name>
    <dbReference type="NCBI Taxonomy" id="34485"/>
    <lineage>
        <taxon>Eukaryota</taxon>
        <taxon>Fungi</taxon>
        <taxon>Fungi incertae sedis</taxon>
        <taxon>Zoopagomycota</taxon>
        <taxon>Entomophthoromycotina</taxon>
        <taxon>Entomophthoromycetes</taxon>
        <taxon>Entomophthorales</taxon>
        <taxon>Entomophthoraceae</taxon>
        <taxon>Entomophthora</taxon>
    </lineage>
</organism>
<evidence type="ECO:0000313" key="2">
    <source>
        <dbReference type="Proteomes" id="UP001165960"/>
    </source>
</evidence>
<sequence>MEPSTAAKTTSTQLFGVLYVTLTGMDDTWCPTLGPGPYLALILWWALLTGLAVPRQESLNTSTYTWLPDSFGQALLAKAQRWQDLVDNL</sequence>
<evidence type="ECO:0000313" key="1">
    <source>
        <dbReference type="EMBL" id="KAJ9075004.1"/>
    </source>
</evidence>